<dbReference type="STRING" id="582667.SAMN05192568_104524"/>
<proteinExistence type="predicted"/>
<dbReference type="AlphaFoldDB" id="A0A1I4STR6"/>
<gene>
    <name evidence="6" type="ORF">SAMN05192568_104524</name>
</gene>
<dbReference type="OrthoDB" id="7992775at2"/>
<evidence type="ECO:0000313" key="6">
    <source>
        <dbReference type="EMBL" id="SFM67787.1"/>
    </source>
</evidence>
<dbReference type="GO" id="GO:0000160">
    <property type="term" value="P:phosphorelay signal transduction system"/>
    <property type="evidence" value="ECO:0007669"/>
    <property type="project" value="InterPro"/>
</dbReference>
<dbReference type="Gene3D" id="3.40.50.2300">
    <property type="match status" value="1"/>
</dbReference>
<evidence type="ECO:0000259" key="5">
    <source>
        <dbReference type="PROSITE" id="PS50110"/>
    </source>
</evidence>
<dbReference type="RefSeq" id="WP_092045871.1">
    <property type="nucleotide sequence ID" value="NZ_FOTK01000045.1"/>
</dbReference>
<dbReference type="InterPro" id="IPR050595">
    <property type="entry name" value="Bact_response_regulator"/>
</dbReference>
<organism evidence="6 7">
    <name type="scientific">Methylobacterium pseudosasicola</name>
    <dbReference type="NCBI Taxonomy" id="582667"/>
    <lineage>
        <taxon>Bacteria</taxon>
        <taxon>Pseudomonadati</taxon>
        <taxon>Pseudomonadota</taxon>
        <taxon>Alphaproteobacteria</taxon>
        <taxon>Hyphomicrobiales</taxon>
        <taxon>Methylobacteriaceae</taxon>
        <taxon>Methylobacterium</taxon>
    </lineage>
</organism>
<keyword evidence="7" id="KW-1185">Reference proteome</keyword>
<keyword evidence="1" id="KW-0597">Phosphoprotein</keyword>
<protein>
    <submittedName>
        <fullName evidence="6">Response regulator receiver domain-containing protein</fullName>
    </submittedName>
</protein>
<dbReference type="EMBL" id="FOTK01000045">
    <property type="protein sequence ID" value="SFM67787.1"/>
    <property type="molecule type" value="Genomic_DNA"/>
</dbReference>
<evidence type="ECO:0000256" key="4">
    <source>
        <dbReference type="PROSITE-ProRule" id="PRU00169"/>
    </source>
</evidence>
<dbReference type="InterPro" id="IPR036890">
    <property type="entry name" value="HATPase_C_sf"/>
</dbReference>
<dbReference type="SUPFAM" id="SSF55874">
    <property type="entry name" value="ATPase domain of HSP90 chaperone/DNA topoisomerase II/histidine kinase"/>
    <property type="match status" value="1"/>
</dbReference>
<evidence type="ECO:0000256" key="3">
    <source>
        <dbReference type="ARBA" id="ARBA00023163"/>
    </source>
</evidence>
<evidence type="ECO:0000256" key="2">
    <source>
        <dbReference type="ARBA" id="ARBA00023015"/>
    </source>
</evidence>
<feature type="domain" description="Response regulatory" evidence="5">
    <location>
        <begin position="702"/>
        <end position="812"/>
    </location>
</feature>
<dbReference type="InterPro" id="IPR011006">
    <property type="entry name" value="CheY-like_superfamily"/>
</dbReference>
<sequence length="819" mass="85352">MMQFERWLSLRSFLAALLALAVCCGSAGVIVTNPSRDPAALRALDEEMQRVAGAVSERLSDSLAAIGRDSSLAAENAVFDREPRLPAVQQFLGRWRSLHPEYADILFADRSGRVLAAASGSLLSADVSGTTWFARALSGVVIGDASERARPGAEIPRNVIVATPVRGGGTAASGVLAIQVTPTWVEEAVAGARRILGGAARTASVQIMNAGGRSIYQSGVPVARGEVREANAAVGDEAALGWFVIAKGSRQPEVDATTLGSALPLILGLAALAALSGWLLGGRLTRSLTSIRNAATTDQVTLLPAATAIAEIADLADAVGACIGRSVGRERIQQEARSALARSRDRVRAVKLLGGFTCWEVDLRNGHVTWAGGSADMADSTSERADQLDRVLSRVEEEDQGLLQQAMRAACETPGSIREIAVRTVAGREDVTGQRLLLRLIAVASNGQPVRLHVLSREVGLIALPAPKPANSVAIAQPDGSPTAPVEAHTHAVIAGLAHEIGATLITVVAAATALDPEARDARHRNGIETVIRQATRGTALTRKLAAVVSRDGGPMPEIGAAQAITETLQLIGTAILPQLSITQPLVERLPPLGCTGRQLEVALLNLASDASESLPPDATASLAIETDPGPPGIGLRIVLTTATAFRAGRGMAAIHELLTDIGGDVTVENLDDRSTVTLSFPAARDVSAGAAPACDAADARAILLVEPDAVMRAATAESLAALGYVVESVASSEEACTALGSRRDFTVLLCAHTIPAVNGAHLAEIVSRTHPTVEIVLMAAEAVPARSSTTFRWLRKPFGSQDLARMLDRTADRQRQAA</sequence>
<evidence type="ECO:0000313" key="7">
    <source>
        <dbReference type="Proteomes" id="UP000199048"/>
    </source>
</evidence>
<name>A0A1I4STR6_9HYPH</name>
<keyword evidence="2" id="KW-0805">Transcription regulation</keyword>
<dbReference type="Pfam" id="PF00072">
    <property type="entry name" value="Response_reg"/>
    <property type="match status" value="1"/>
</dbReference>
<dbReference type="PANTHER" id="PTHR44591:SF3">
    <property type="entry name" value="RESPONSE REGULATORY DOMAIN-CONTAINING PROTEIN"/>
    <property type="match status" value="1"/>
</dbReference>
<dbReference type="PROSITE" id="PS50110">
    <property type="entry name" value="RESPONSE_REGULATORY"/>
    <property type="match status" value="1"/>
</dbReference>
<evidence type="ECO:0000256" key="1">
    <source>
        <dbReference type="ARBA" id="ARBA00022553"/>
    </source>
</evidence>
<dbReference type="PANTHER" id="PTHR44591">
    <property type="entry name" value="STRESS RESPONSE REGULATOR PROTEIN 1"/>
    <property type="match status" value="1"/>
</dbReference>
<dbReference type="SUPFAM" id="SSF52172">
    <property type="entry name" value="CheY-like"/>
    <property type="match status" value="1"/>
</dbReference>
<accession>A0A1I4STR6</accession>
<keyword evidence="3" id="KW-0804">Transcription</keyword>
<comment type="caution">
    <text evidence="4">Lacks conserved residue(s) required for the propagation of feature annotation.</text>
</comment>
<dbReference type="Gene3D" id="3.30.450.20">
    <property type="entry name" value="PAS domain"/>
    <property type="match status" value="1"/>
</dbReference>
<dbReference type="Proteomes" id="UP000199048">
    <property type="component" value="Unassembled WGS sequence"/>
</dbReference>
<reference evidence="7" key="1">
    <citation type="submission" date="2016-10" db="EMBL/GenBank/DDBJ databases">
        <authorList>
            <person name="Varghese N."/>
            <person name="Submissions S."/>
        </authorList>
    </citation>
    <scope>NUCLEOTIDE SEQUENCE [LARGE SCALE GENOMIC DNA]</scope>
    <source>
        <strain evidence="7">BL36</strain>
    </source>
</reference>
<dbReference type="InterPro" id="IPR001789">
    <property type="entry name" value="Sig_transdc_resp-reg_receiver"/>
</dbReference>